<evidence type="ECO:0000256" key="10">
    <source>
        <dbReference type="ARBA" id="ARBA00023136"/>
    </source>
</evidence>
<evidence type="ECO:0000256" key="3">
    <source>
        <dbReference type="ARBA" id="ARBA00022617"/>
    </source>
</evidence>
<dbReference type="EMBL" id="JACGWM010000002">
    <property type="protein sequence ID" value="KAL0389850.1"/>
    <property type="molecule type" value="Genomic_DNA"/>
</dbReference>
<dbReference type="GO" id="GO:0020037">
    <property type="term" value="F:heme binding"/>
    <property type="evidence" value="ECO:0007669"/>
    <property type="project" value="UniProtKB-UniRule"/>
</dbReference>
<dbReference type="Gene3D" id="3.10.120.10">
    <property type="entry name" value="Cytochrome b5-like heme/steroid binding domain"/>
    <property type="match status" value="1"/>
</dbReference>
<dbReference type="PANTHER" id="PTHR19359:SF129">
    <property type="entry name" value="CYTOCHROME B5 ISOFORM B"/>
    <property type="match status" value="1"/>
</dbReference>
<comment type="subcellular location">
    <subcellularLocation>
        <location evidence="1">Endoplasmic reticulum membrane</location>
        <topology evidence="1">Single-pass membrane protein</topology>
        <orientation evidence="1">Cytoplasmic side</orientation>
    </subcellularLocation>
</comment>
<dbReference type="InterPro" id="IPR050668">
    <property type="entry name" value="Cytochrome_b5"/>
</dbReference>
<name>A0AAW2SCT7_9LAMI</name>
<dbReference type="GO" id="GO:0046872">
    <property type="term" value="F:metal ion binding"/>
    <property type="evidence" value="ECO:0007669"/>
    <property type="project" value="UniProtKB-UniRule"/>
</dbReference>
<dbReference type="Pfam" id="PF00173">
    <property type="entry name" value="Cyt-b5"/>
    <property type="match status" value="1"/>
</dbReference>
<dbReference type="PRINTS" id="PR00363">
    <property type="entry name" value="CYTOCHROMEB5"/>
</dbReference>
<keyword evidence="10 12" id="KW-0472">Membrane</keyword>
<keyword evidence="6" id="KW-0256">Endoplasmic reticulum</keyword>
<evidence type="ECO:0000256" key="8">
    <source>
        <dbReference type="ARBA" id="ARBA00022989"/>
    </source>
</evidence>
<evidence type="ECO:0000259" key="13">
    <source>
        <dbReference type="PROSITE" id="PS50255"/>
    </source>
</evidence>
<keyword evidence="8 12" id="KW-1133">Transmembrane helix</keyword>
<feature type="domain" description="Cytochrome b5 heme-binding" evidence="13">
    <location>
        <begin position="2"/>
        <end position="102"/>
    </location>
</feature>
<evidence type="ECO:0000313" key="14">
    <source>
        <dbReference type="EMBL" id="KAL0389850.1"/>
    </source>
</evidence>
<sequence>MAKVFTFDEVAQHNTREDCWLVLFEKACFSVAFDLQLKFYTVLTLSSSEQAYDVTSFIEEHPGGDELLLNVTGKDATPEFKAACHTFNAWSMMEKLYVGEVDKSTIPYDDPTTTPSLQTLAKKANDTATTTTAPSSQLLNTKGKNSNKYLIYLLQFLVPLIIVNVAVTFFSKSSA</sequence>
<keyword evidence="5 12" id="KW-0479">Metal-binding</keyword>
<evidence type="ECO:0000256" key="1">
    <source>
        <dbReference type="ARBA" id="ARBA00004131"/>
    </source>
</evidence>
<dbReference type="AlphaFoldDB" id="A0AAW2SCT7"/>
<evidence type="ECO:0000256" key="5">
    <source>
        <dbReference type="ARBA" id="ARBA00022723"/>
    </source>
</evidence>
<reference evidence="14" key="1">
    <citation type="submission" date="2020-06" db="EMBL/GenBank/DDBJ databases">
        <authorList>
            <person name="Li T."/>
            <person name="Hu X."/>
            <person name="Zhang T."/>
            <person name="Song X."/>
            <person name="Zhang H."/>
            <person name="Dai N."/>
            <person name="Sheng W."/>
            <person name="Hou X."/>
            <person name="Wei L."/>
        </authorList>
    </citation>
    <scope>NUCLEOTIDE SEQUENCE</scope>
    <source>
        <strain evidence="14">KEN8</strain>
        <tissue evidence="14">Leaf</tissue>
    </source>
</reference>
<keyword evidence="4 12" id="KW-0812">Transmembrane</keyword>
<gene>
    <name evidence="14" type="ORF">Scaly_0342100</name>
</gene>
<dbReference type="PANTHER" id="PTHR19359">
    <property type="entry name" value="CYTOCHROME B5"/>
    <property type="match status" value="1"/>
</dbReference>
<organism evidence="14">
    <name type="scientific">Sesamum calycinum</name>
    <dbReference type="NCBI Taxonomy" id="2727403"/>
    <lineage>
        <taxon>Eukaryota</taxon>
        <taxon>Viridiplantae</taxon>
        <taxon>Streptophyta</taxon>
        <taxon>Embryophyta</taxon>
        <taxon>Tracheophyta</taxon>
        <taxon>Spermatophyta</taxon>
        <taxon>Magnoliopsida</taxon>
        <taxon>eudicotyledons</taxon>
        <taxon>Gunneridae</taxon>
        <taxon>Pentapetalae</taxon>
        <taxon>asterids</taxon>
        <taxon>lamiids</taxon>
        <taxon>Lamiales</taxon>
        <taxon>Pedaliaceae</taxon>
        <taxon>Sesamum</taxon>
    </lineage>
</organism>
<dbReference type="GO" id="GO:0005789">
    <property type="term" value="C:endoplasmic reticulum membrane"/>
    <property type="evidence" value="ECO:0007669"/>
    <property type="project" value="UniProtKB-SubCell"/>
</dbReference>
<evidence type="ECO:0000256" key="2">
    <source>
        <dbReference type="ARBA" id="ARBA00022448"/>
    </source>
</evidence>
<dbReference type="SUPFAM" id="SSF55856">
    <property type="entry name" value="Cytochrome b5-like heme/steroid binding domain"/>
    <property type="match status" value="1"/>
</dbReference>
<evidence type="ECO:0000256" key="6">
    <source>
        <dbReference type="ARBA" id="ARBA00022824"/>
    </source>
</evidence>
<reference evidence="14" key="2">
    <citation type="journal article" date="2024" name="Plant">
        <title>Genomic evolution and insights into agronomic trait innovations of Sesamum species.</title>
        <authorList>
            <person name="Miao H."/>
            <person name="Wang L."/>
            <person name="Qu L."/>
            <person name="Liu H."/>
            <person name="Sun Y."/>
            <person name="Le M."/>
            <person name="Wang Q."/>
            <person name="Wei S."/>
            <person name="Zheng Y."/>
            <person name="Lin W."/>
            <person name="Duan Y."/>
            <person name="Cao H."/>
            <person name="Xiong S."/>
            <person name="Wang X."/>
            <person name="Wei L."/>
            <person name="Li C."/>
            <person name="Ma Q."/>
            <person name="Ju M."/>
            <person name="Zhao R."/>
            <person name="Li G."/>
            <person name="Mu C."/>
            <person name="Tian Q."/>
            <person name="Mei H."/>
            <person name="Zhang T."/>
            <person name="Gao T."/>
            <person name="Zhang H."/>
        </authorList>
    </citation>
    <scope>NUCLEOTIDE SEQUENCE</scope>
    <source>
        <strain evidence="14">KEN8</strain>
    </source>
</reference>
<feature type="transmembrane region" description="Helical" evidence="12">
    <location>
        <begin position="149"/>
        <end position="170"/>
    </location>
</feature>
<keyword evidence="9 12" id="KW-0408">Iron</keyword>
<comment type="caution">
    <text evidence="14">The sequence shown here is derived from an EMBL/GenBank/DDBJ whole genome shotgun (WGS) entry which is preliminary data.</text>
</comment>
<keyword evidence="7" id="KW-0249">Electron transport</keyword>
<dbReference type="InterPro" id="IPR036400">
    <property type="entry name" value="Cyt_B5-like_heme/steroid_sf"/>
</dbReference>
<keyword evidence="3 12" id="KW-0349">Heme</keyword>
<proteinExistence type="inferred from homology"/>
<dbReference type="InterPro" id="IPR001199">
    <property type="entry name" value="Cyt_B5-like_heme/steroid-bd"/>
</dbReference>
<accession>A0AAW2SCT7</accession>
<dbReference type="PROSITE" id="PS00191">
    <property type="entry name" value="CYTOCHROME_B5_1"/>
    <property type="match status" value="1"/>
</dbReference>
<protein>
    <submittedName>
        <fullName evidence="14">Cytochrome</fullName>
    </submittedName>
</protein>
<dbReference type="InterPro" id="IPR018506">
    <property type="entry name" value="Cyt_B5_heme-BS"/>
</dbReference>
<evidence type="ECO:0000256" key="11">
    <source>
        <dbReference type="ARBA" id="ARBA00038168"/>
    </source>
</evidence>
<dbReference type="SMART" id="SM01117">
    <property type="entry name" value="Cyt-b5"/>
    <property type="match status" value="1"/>
</dbReference>
<comment type="similarity">
    <text evidence="11 12">Belongs to the cytochrome b5 family.</text>
</comment>
<evidence type="ECO:0000256" key="7">
    <source>
        <dbReference type="ARBA" id="ARBA00022982"/>
    </source>
</evidence>
<dbReference type="PROSITE" id="PS50255">
    <property type="entry name" value="CYTOCHROME_B5_2"/>
    <property type="match status" value="1"/>
</dbReference>
<evidence type="ECO:0000256" key="12">
    <source>
        <dbReference type="RuleBase" id="RU362121"/>
    </source>
</evidence>
<evidence type="ECO:0000256" key="9">
    <source>
        <dbReference type="ARBA" id="ARBA00023004"/>
    </source>
</evidence>
<evidence type="ECO:0000256" key="4">
    <source>
        <dbReference type="ARBA" id="ARBA00022692"/>
    </source>
</evidence>
<keyword evidence="2" id="KW-0813">Transport</keyword>